<dbReference type="RefSeq" id="WP_209877709.1">
    <property type="nucleotide sequence ID" value="NZ_JAGGLV010000021.1"/>
</dbReference>
<name>A0ABS4NXW3_9BACL</name>
<comment type="caution">
    <text evidence="1">The sequence shown here is derived from an EMBL/GenBank/DDBJ whole genome shotgun (WGS) entry which is preliminary data.</text>
</comment>
<accession>A0ABS4NXW3</accession>
<evidence type="ECO:0000313" key="1">
    <source>
        <dbReference type="EMBL" id="MBP2114908.1"/>
    </source>
</evidence>
<organism evidence="1 2">
    <name type="scientific">Paenibacillus silagei</name>
    <dbReference type="NCBI Taxonomy" id="1670801"/>
    <lineage>
        <taxon>Bacteria</taxon>
        <taxon>Bacillati</taxon>
        <taxon>Bacillota</taxon>
        <taxon>Bacilli</taxon>
        <taxon>Bacillales</taxon>
        <taxon>Paenibacillaceae</taxon>
        <taxon>Paenibacillus</taxon>
    </lineage>
</organism>
<protein>
    <recommendedName>
        <fullName evidence="3">UbiC transcription regulator-associated domain-containing protein</fullName>
    </recommendedName>
</protein>
<dbReference type="Proteomes" id="UP000773462">
    <property type="component" value="Unassembled WGS sequence"/>
</dbReference>
<evidence type="ECO:0000313" key="2">
    <source>
        <dbReference type="Proteomes" id="UP000773462"/>
    </source>
</evidence>
<keyword evidence="2" id="KW-1185">Reference proteome</keyword>
<proteinExistence type="predicted"/>
<dbReference type="EMBL" id="JAGGLV010000021">
    <property type="protein sequence ID" value="MBP2114908.1"/>
    <property type="molecule type" value="Genomic_DNA"/>
</dbReference>
<gene>
    <name evidence="1" type="ORF">J2Z70_005092</name>
</gene>
<evidence type="ECO:0008006" key="3">
    <source>
        <dbReference type="Google" id="ProtNLM"/>
    </source>
</evidence>
<reference evidence="1 2" key="1">
    <citation type="submission" date="2021-03" db="EMBL/GenBank/DDBJ databases">
        <title>Genomic Encyclopedia of Type Strains, Phase IV (KMG-IV): sequencing the most valuable type-strain genomes for metagenomic binning, comparative biology and taxonomic classification.</title>
        <authorList>
            <person name="Goeker M."/>
        </authorList>
    </citation>
    <scope>NUCLEOTIDE SEQUENCE [LARGE SCALE GENOMIC DNA]</scope>
    <source>
        <strain evidence="1 2">DSM 101953</strain>
    </source>
</reference>
<sequence>MGYSYKILETDMELLAAALSEVPVAVLLKSGPEQQLEAGPIRAYTPQSVRIRGLSYCRELHEFRILAPGSA</sequence>